<evidence type="ECO:0000313" key="2">
    <source>
        <dbReference type="Proteomes" id="UP001472677"/>
    </source>
</evidence>
<accession>A0ABR2C1F1</accession>
<gene>
    <name evidence="1" type="ORF">V6N12_037690</name>
</gene>
<name>A0ABR2C1F1_9ROSI</name>
<proteinExistence type="predicted"/>
<reference evidence="1 2" key="1">
    <citation type="journal article" date="2024" name="G3 (Bethesda)">
        <title>Genome assembly of Hibiscus sabdariffa L. provides insights into metabolisms of medicinal natural products.</title>
        <authorList>
            <person name="Kim T."/>
        </authorList>
    </citation>
    <scope>NUCLEOTIDE SEQUENCE [LARGE SCALE GENOMIC DNA]</scope>
    <source>
        <strain evidence="1">TK-2024</strain>
        <tissue evidence="1">Old leaves</tissue>
    </source>
</reference>
<protein>
    <submittedName>
        <fullName evidence="1">Uncharacterized protein</fullName>
    </submittedName>
</protein>
<evidence type="ECO:0000313" key="1">
    <source>
        <dbReference type="EMBL" id="KAK8513199.1"/>
    </source>
</evidence>
<keyword evidence="2" id="KW-1185">Reference proteome</keyword>
<sequence length="72" mass="7827">MACFQTNALRANTREGCSKLSLLDLNINMAIASASNLKLLVILQPPSLRNKFFTSGIDSIEGKIRDDASKSN</sequence>
<comment type="caution">
    <text evidence="1">The sequence shown here is derived from an EMBL/GenBank/DDBJ whole genome shotgun (WGS) entry which is preliminary data.</text>
</comment>
<organism evidence="1 2">
    <name type="scientific">Hibiscus sabdariffa</name>
    <name type="common">roselle</name>
    <dbReference type="NCBI Taxonomy" id="183260"/>
    <lineage>
        <taxon>Eukaryota</taxon>
        <taxon>Viridiplantae</taxon>
        <taxon>Streptophyta</taxon>
        <taxon>Embryophyta</taxon>
        <taxon>Tracheophyta</taxon>
        <taxon>Spermatophyta</taxon>
        <taxon>Magnoliopsida</taxon>
        <taxon>eudicotyledons</taxon>
        <taxon>Gunneridae</taxon>
        <taxon>Pentapetalae</taxon>
        <taxon>rosids</taxon>
        <taxon>malvids</taxon>
        <taxon>Malvales</taxon>
        <taxon>Malvaceae</taxon>
        <taxon>Malvoideae</taxon>
        <taxon>Hibiscus</taxon>
    </lineage>
</organism>
<dbReference type="EMBL" id="JBBPBM010000070">
    <property type="protein sequence ID" value="KAK8513199.1"/>
    <property type="molecule type" value="Genomic_DNA"/>
</dbReference>
<dbReference type="Proteomes" id="UP001472677">
    <property type="component" value="Unassembled WGS sequence"/>
</dbReference>